<evidence type="ECO:0000313" key="1">
    <source>
        <dbReference type="EMBL" id="CAJ1937102.1"/>
    </source>
</evidence>
<reference evidence="1" key="1">
    <citation type="submission" date="2023-10" db="EMBL/GenBank/DDBJ databases">
        <authorList>
            <person name="Domelevo Entfellner J.-B."/>
        </authorList>
    </citation>
    <scope>NUCLEOTIDE SEQUENCE</scope>
</reference>
<evidence type="ECO:0000313" key="2">
    <source>
        <dbReference type="Proteomes" id="UP001189624"/>
    </source>
</evidence>
<dbReference type="EMBL" id="OY731400">
    <property type="protein sequence ID" value="CAJ1937102.1"/>
    <property type="molecule type" value="Genomic_DNA"/>
</dbReference>
<keyword evidence="2" id="KW-1185">Reference proteome</keyword>
<gene>
    <name evidence="1" type="ORF">AYBTSS11_LOCUS7830</name>
</gene>
<organism evidence="1 2">
    <name type="scientific">Sphenostylis stenocarpa</name>
    <dbReference type="NCBI Taxonomy" id="92480"/>
    <lineage>
        <taxon>Eukaryota</taxon>
        <taxon>Viridiplantae</taxon>
        <taxon>Streptophyta</taxon>
        <taxon>Embryophyta</taxon>
        <taxon>Tracheophyta</taxon>
        <taxon>Spermatophyta</taxon>
        <taxon>Magnoliopsida</taxon>
        <taxon>eudicotyledons</taxon>
        <taxon>Gunneridae</taxon>
        <taxon>Pentapetalae</taxon>
        <taxon>rosids</taxon>
        <taxon>fabids</taxon>
        <taxon>Fabales</taxon>
        <taxon>Fabaceae</taxon>
        <taxon>Papilionoideae</taxon>
        <taxon>50 kb inversion clade</taxon>
        <taxon>NPAAA clade</taxon>
        <taxon>indigoferoid/millettioid clade</taxon>
        <taxon>Phaseoleae</taxon>
        <taxon>Sphenostylis</taxon>
    </lineage>
</organism>
<protein>
    <submittedName>
        <fullName evidence="1">Uncharacterized protein</fullName>
    </submittedName>
</protein>
<name>A0AA86SDA2_9FABA</name>
<dbReference type="Gramene" id="rna-AYBTSS11_LOCUS7830">
    <property type="protein sequence ID" value="CAJ1937102.1"/>
    <property type="gene ID" value="gene-AYBTSS11_LOCUS7830"/>
</dbReference>
<dbReference type="Proteomes" id="UP001189624">
    <property type="component" value="Chromosome 3"/>
</dbReference>
<proteinExistence type="predicted"/>
<accession>A0AA86SDA2</accession>
<dbReference type="AlphaFoldDB" id="A0AA86SDA2"/>
<sequence>MKLTAIWISLLTEYIYRFTSDHANLERSGEAEDGTWQSMERWCGSGKRTGHTCLVKGGRVDKPWIRTYFSSSYGHLVFCRVVDLFQGLPVLFPHPICPLLATSSSRDFHRRKIKSGD</sequence>